<comment type="caution">
    <text evidence="2">The sequence shown here is derived from an EMBL/GenBank/DDBJ whole genome shotgun (WGS) entry which is preliminary data.</text>
</comment>
<reference evidence="3" key="1">
    <citation type="journal article" date="2019" name="Int. J. Syst. Evol. Microbiol.">
        <title>The Global Catalogue of Microorganisms (GCM) 10K type strain sequencing project: providing services to taxonomists for standard genome sequencing and annotation.</title>
        <authorList>
            <consortium name="The Broad Institute Genomics Platform"/>
            <consortium name="The Broad Institute Genome Sequencing Center for Infectious Disease"/>
            <person name="Wu L."/>
            <person name="Ma J."/>
        </authorList>
    </citation>
    <scope>NUCLEOTIDE SEQUENCE [LARGE SCALE GENOMIC DNA]</scope>
    <source>
        <strain evidence="3">CGMCC 4.1437</strain>
    </source>
</reference>
<evidence type="ECO:0000313" key="2">
    <source>
        <dbReference type="EMBL" id="MFC5662319.1"/>
    </source>
</evidence>
<feature type="chain" id="PRO_5046635508" description="Lipoprotein" evidence="1">
    <location>
        <begin position="21"/>
        <end position="166"/>
    </location>
</feature>
<dbReference type="EMBL" id="JBHSOF010000003">
    <property type="protein sequence ID" value="MFC5662319.1"/>
    <property type="molecule type" value="Genomic_DNA"/>
</dbReference>
<organism evidence="2 3">
    <name type="scientific">Kitasatospora misakiensis</name>
    <dbReference type="NCBI Taxonomy" id="67330"/>
    <lineage>
        <taxon>Bacteria</taxon>
        <taxon>Bacillati</taxon>
        <taxon>Actinomycetota</taxon>
        <taxon>Actinomycetes</taxon>
        <taxon>Kitasatosporales</taxon>
        <taxon>Streptomycetaceae</taxon>
        <taxon>Kitasatospora</taxon>
    </lineage>
</organism>
<dbReference type="PROSITE" id="PS51257">
    <property type="entry name" value="PROKAR_LIPOPROTEIN"/>
    <property type="match status" value="1"/>
</dbReference>
<sequence length="166" mass="18055">MKQWWRTAVLTAGAVTVAVAAVAGCGDPEPQADRLIGVRLDAGRLVVRTGMCHDERLHAVRVKVFPGTEKLEVRPREGRSAIETVDLGDLPPGWTTTGERPGQVLADRRYTVEVVRDRALTVTVPGEVLLGLPAGKWAAGGWDWDYKLLGAKEFEKRRKASCPTGS</sequence>
<feature type="signal peptide" evidence="1">
    <location>
        <begin position="1"/>
        <end position="20"/>
    </location>
</feature>
<evidence type="ECO:0008006" key="4">
    <source>
        <dbReference type="Google" id="ProtNLM"/>
    </source>
</evidence>
<protein>
    <recommendedName>
        <fullName evidence="4">Lipoprotein</fullName>
    </recommendedName>
</protein>
<dbReference type="Proteomes" id="UP001595975">
    <property type="component" value="Unassembled WGS sequence"/>
</dbReference>
<accession>A0ABW0WZD9</accession>
<dbReference type="RefSeq" id="WP_380223915.1">
    <property type="nucleotide sequence ID" value="NZ_JBHSOF010000003.1"/>
</dbReference>
<evidence type="ECO:0000313" key="3">
    <source>
        <dbReference type="Proteomes" id="UP001595975"/>
    </source>
</evidence>
<keyword evidence="1" id="KW-0732">Signal</keyword>
<gene>
    <name evidence="2" type="ORF">ACFP3U_04915</name>
</gene>
<name>A0ABW0WZD9_9ACTN</name>
<evidence type="ECO:0000256" key="1">
    <source>
        <dbReference type="SAM" id="SignalP"/>
    </source>
</evidence>
<keyword evidence="3" id="KW-1185">Reference proteome</keyword>
<proteinExistence type="predicted"/>